<dbReference type="GO" id="GO:0030445">
    <property type="term" value="C:yeast-form cell wall"/>
    <property type="evidence" value="ECO:0007669"/>
    <property type="project" value="UniProtKB-ARBA"/>
</dbReference>
<feature type="region of interest" description="Disordered" evidence="11">
    <location>
        <begin position="469"/>
        <end position="532"/>
    </location>
</feature>
<comment type="similarity">
    <text evidence="2 10">Belongs to the glycosyl hydrolase 72 family.</text>
</comment>
<keyword evidence="4 10" id="KW-0336">GPI-anchor</keyword>
<keyword evidence="5 10" id="KW-0732">Signal</keyword>
<evidence type="ECO:0000256" key="10">
    <source>
        <dbReference type="RuleBase" id="RU361209"/>
    </source>
</evidence>
<dbReference type="GeneID" id="93654356"/>
<evidence type="ECO:0000256" key="4">
    <source>
        <dbReference type="ARBA" id="ARBA00022622"/>
    </source>
</evidence>
<evidence type="ECO:0000256" key="1">
    <source>
        <dbReference type="ARBA" id="ARBA00004609"/>
    </source>
</evidence>
<dbReference type="GO" id="GO:0098552">
    <property type="term" value="C:side of membrane"/>
    <property type="evidence" value="ECO:0007669"/>
    <property type="project" value="UniProtKB-KW"/>
</dbReference>
<dbReference type="GO" id="GO:0031505">
    <property type="term" value="P:fungal-type cell wall organization"/>
    <property type="evidence" value="ECO:0007669"/>
    <property type="project" value="UniProtKB-ARBA"/>
</dbReference>
<protein>
    <recommendedName>
        <fullName evidence="10">1,3-beta-glucanosyltransferase</fullName>
        <ecNumber evidence="10">2.4.1.-</ecNumber>
    </recommendedName>
</protein>
<keyword evidence="9 10" id="KW-0449">Lipoprotein</keyword>
<evidence type="ECO:0000256" key="9">
    <source>
        <dbReference type="ARBA" id="ARBA00023288"/>
    </source>
</evidence>
<sequence length="562" mass="59994">MLFKSLISSAFLAATSLISVASAEDLPTIEIVGNKFFYSNNGSQFFMRGIAYQQNNLNSSDSFIDPLADPETCKRDIPYLSAIDTNVIRVYALNNSVDHTECMEALQDAGIYVIADLSQPDESINRKDPQWTLDLFQRYTSVIDAFHNYTNILGFFAGNEVTNDETNTDASAFVKAAIRDTKAYMKAKDYRSIPVGYSSNDHSGIRVALADYFACGDDDERADFFGINNYEWCGKSSYKSSGYETATEDYKDLGIPIFFSEYGCNEVTPRLFTEVEAIFGDDMTPVWSGGIVYMYFEEENNYGLVSIVDGKVSTLSDYNNYKSEIQKISPSSAQASAESASSTGVTSCPTSTSVWSAATNLPPTPDKEVCDCMANSLKCVVSDKVDSDDYADMYSYVCAKIDCGGISANGTTGKYGAYSPCSAKDKLSFVLNLYYEDQNESESACSFDGSGSLKKSATTASSCSAYLKSAGSSGLGSVQGSVRTDTSDETDTNGSEGNANGNSGSSNSGSSSSSSDSSSSGSSTSSGKKSDGIAGGMLGVSTLTKLGAIGLSMALGFSFILI</sequence>
<keyword evidence="10" id="KW-0808">Transferase</keyword>
<reference evidence="13 14" key="1">
    <citation type="submission" date="2020-12" db="EMBL/GenBank/DDBJ databases">
        <title>Effect of drift, selection, and recombination on the evolution of hybrid genomes in Candida yeast pathogens.</title>
        <authorList>
            <person name="Mixao V."/>
            <person name="Ksiezopolska E."/>
            <person name="Saus E."/>
            <person name="Boekhout T."/>
            <person name="Gacser A."/>
            <person name="Gabaldon T."/>
        </authorList>
    </citation>
    <scope>NUCLEOTIDE SEQUENCE [LARGE SCALE GENOMIC DNA]</scope>
    <source>
        <strain evidence="13 14">BP57</strain>
    </source>
</reference>
<evidence type="ECO:0000256" key="3">
    <source>
        <dbReference type="ARBA" id="ARBA00022475"/>
    </source>
</evidence>
<dbReference type="OrthoDB" id="421038at2759"/>
<dbReference type="AlphaFoldDB" id="A0A8H7ZD48"/>
<comment type="function">
    <text evidence="10">Splits internally a 1,3-beta-glucan molecule and transfers the newly generated reducing end (the donor) to the non-reducing end of another 1,3-beta-glucan molecule (the acceptor) forming a 1,3-beta linkage, resulting in the elongation of 1,3-beta-glucan chains in the cell wall.</text>
</comment>
<evidence type="ECO:0000313" key="14">
    <source>
        <dbReference type="Proteomes" id="UP000669133"/>
    </source>
</evidence>
<feature type="compositionally biased region" description="Low complexity" evidence="11">
    <location>
        <begin position="469"/>
        <end position="481"/>
    </location>
</feature>
<dbReference type="Proteomes" id="UP000669133">
    <property type="component" value="Unassembled WGS sequence"/>
</dbReference>
<evidence type="ECO:0000256" key="11">
    <source>
        <dbReference type="SAM" id="MobiDB-lite"/>
    </source>
</evidence>
<evidence type="ECO:0000256" key="5">
    <source>
        <dbReference type="ARBA" id="ARBA00022729"/>
    </source>
</evidence>
<keyword evidence="14" id="KW-1185">Reference proteome</keyword>
<dbReference type="GO" id="GO:0005886">
    <property type="term" value="C:plasma membrane"/>
    <property type="evidence" value="ECO:0007669"/>
    <property type="project" value="UniProtKB-SubCell"/>
</dbReference>
<keyword evidence="7" id="KW-1015">Disulfide bond</keyword>
<comment type="caution">
    <text evidence="13">The sequence shown here is derived from an EMBL/GenBank/DDBJ whole genome shotgun (WGS) entry which is preliminary data.</text>
</comment>
<organism evidence="13 14">
    <name type="scientific">Candida metapsilosis</name>
    <dbReference type="NCBI Taxonomy" id="273372"/>
    <lineage>
        <taxon>Eukaryota</taxon>
        <taxon>Fungi</taxon>
        <taxon>Dikarya</taxon>
        <taxon>Ascomycota</taxon>
        <taxon>Saccharomycotina</taxon>
        <taxon>Pichiomycetes</taxon>
        <taxon>Debaryomycetaceae</taxon>
        <taxon>Candida/Lodderomyces clade</taxon>
        <taxon>Candida</taxon>
    </lineage>
</organism>
<evidence type="ECO:0000256" key="6">
    <source>
        <dbReference type="ARBA" id="ARBA00023136"/>
    </source>
</evidence>
<evidence type="ECO:0000256" key="7">
    <source>
        <dbReference type="ARBA" id="ARBA00023157"/>
    </source>
</evidence>
<dbReference type="FunFam" id="3.20.20.80:FF:000038">
    <property type="entry name" value="1,3-beta-glucanosyltransferase"/>
    <property type="match status" value="1"/>
</dbReference>
<dbReference type="Pfam" id="PF03198">
    <property type="entry name" value="Glyco_hydro_72"/>
    <property type="match status" value="1"/>
</dbReference>
<dbReference type="EC" id="2.4.1.-" evidence="10"/>
<dbReference type="Pfam" id="PF07983">
    <property type="entry name" value="X8"/>
    <property type="match status" value="1"/>
</dbReference>
<dbReference type="FunFam" id="1.20.58.1040:FF:000005">
    <property type="entry name" value="1,3-beta-glucanosyltransferase"/>
    <property type="match status" value="1"/>
</dbReference>
<dbReference type="GO" id="GO:0030446">
    <property type="term" value="C:hyphal cell wall"/>
    <property type="evidence" value="ECO:0007669"/>
    <property type="project" value="UniProtKB-ARBA"/>
</dbReference>
<dbReference type="PANTHER" id="PTHR31468:SF2">
    <property type="entry name" value="1,3-BETA-GLUCANOSYLTRANSFERASE GAS1"/>
    <property type="match status" value="1"/>
</dbReference>
<proteinExistence type="inferred from homology"/>
<dbReference type="PANTHER" id="PTHR31468">
    <property type="entry name" value="1,3-BETA-GLUCANOSYLTRANSFERASE GAS1"/>
    <property type="match status" value="1"/>
</dbReference>
<feature type="signal peptide" evidence="10">
    <location>
        <begin position="1"/>
        <end position="23"/>
    </location>
</feature>
<dbReference type="GO" id="GO:0042124">
    <property type="term" value="F:1,3-beta-glucanosyltransferase activity"/>
    <property type="evidence" value="ECO:0007669"/>
    <property type="project" value="TreeGrafter"/>
</dbReference>
<feature type="compositionally biased region" description="Low complexity" evidence="11">
    <location>
        <begin position="493"/>
        <end position="527"/>
    </location>
</feature>
<dbReference type="SUPFAM" id="SSF51445">
    <property type="entry name" value="(Trans)glycosidases"/>
    <property type="match status" value="1"/>
</dbReference>
<dbReference type="InterPro" id="IPR017853">
    <property type="entry name" value="GH"/>
</dbReference>
<feature type="domain" description="X8" evidence="12">
    <location>
        <begin position="377"/>
        <end position="465"/>
    </location>
</feature>
<name>A0A8H7ZD48_9ASCO</name>
<comment type="subcellular location">
    <subcellularLocation>
        <location evidence="1 10">Cell membrane</location>
        <topology evidence="1 10">Lipid-anchor</topology>
        <topology evidence="1 10">GPI-anchor</topology>
    </subcellularLocation>
</comment>
<dbReference type="InterPro" id="IPR012946">
    <property type="entry name" value="X8"/>
</dbReference>
<dbReference type="EMBL" id="JAEOAQ010000009">
    <property type="protein sequence ID" value="KAG5416763.1"/>
    <property type="molecule type" value="Genomic_DNA"/>
</dbReference>
<feature type="chain" id="PRO_5034263741" description="1,3-beta-glucanosyltransferase" evidence="10">
    <location>
        <begin position="24"/>
        <end position="562"/>
    </location>
</feature>
<keyword evidence="3" id="KW-1003">Cell membrane</keyword>
<dbReference type="SMART" id="SM00768">
    <property type="entry name" value="X8"/>
    <property type="match status" value="1"/>
</dbReference>
<evidence type="ECO:0000313" key="13">
    <source>
        <dbReference type="EMBL" id="KAG5416763.1"/>
    </source>
</evidence>
<evidence type="ECO:0000256" key="8">
    <source>
        <dbReference type="ARBA" id="ARBA00023180"/>
    </source>
</evidence>
<dbReference type="Gene3D" id="1.20.58.1040">
    <property type="match status" value="1"/>
</dbReference>
<evidence type="ECO:0000259" key="12">
    <source>
        <dbReference type="SMART" id="SM00768"/>
    </source>
</evidence>
<dbReference type="GO" id="GO:1903561">
    <property type="term" value="C:extracellular vesicle"/>
    <property type="evidence" value="ECO:0007669"/>
    <property type="project" value="UniProtKB-ARBA"/>
</dbReference>
<dbReference type="GO" id="GO:0009986">
    <property type="term" value="C:cell surface"/>
    <property type="evidence" value="ECO:0007669"/>
    <property type="project" value="UniProtKB-ARBA"/>
</dbReference>
<evidence type="ECO:0000256" key="2">
    <source>
        <dbReference type="ARBA" id="ARBA00007528"/>
    </source>
</evidence>
<dbReference type="InterPro" id="IPR004886">
    <property type="entry name" value="Glucanosyltransferase"/>
</dbReference>
<dbReference type="Gene3D" id="3.20.20.80">
    <property type="entry name" value="Glycosidases"/>
    <property type="match status" value="1"/>
</dbReference>
<dbReference type="GO" id="GO:0071970">
    <property type="term" value="P:fungal-type cell wall (1-&gt;3)-beta-D-glucan biosynthetic process"/>
    <property type="evidence" value="ECO:0007669"/>
    <property type="project" value="TreeGrafter"/>
</dbReference>
<accession>A0A8H7ZD48</accession>
<keyword evidence="6 10" id="KW-0472">Membrane</keyword>
<dbReference type="RefSeq" id="XP_067545879.1">
    <property type="nucleotide sequence ID" value="XM_067694935.1"/>
</dbReference>
<gene>
    <name evidence="13" type="ORF">I9W82_005727</name>
</gene>
<keyword evidence="8" id="KW-0325">Glycoprotein</keyword>